<feature type="domain" description="DUF4142" evidence="2">
    <location>
        <begin position="31"/>
        <end position="166"/>
    </location>
</feature>
<evidence type="ECO:0000313" key="4">
    <source>
        <dbReference type="Proteomes" id="UP001176468"/>
    </source>
</evidence>
<evidence type="ECO:0000313" key="3">
    <source>
        <dbReference type="EMBL" id="MDO7841944.1"/>
    </source>
</evidence>
<dbReference type="Gene3D" id="1.20.1260.10">
    <property type="match status" value="1"/>
</dbReference>
<accession>A0ABT8ZWM1</accession>
<dbReference type="Proteomes" id="UP001176468">
    <property type="component" value="Unassembled WGS sequence"/>
</dbReference>
<sequence>MRLPLRVLTAGGAALALVAPAFAQGPGSQRTREFVSASAQSDQFEIDEAVTALAQSENPDVRGFATRMIEDHRKTSQALADAVSRSKLAAPPPGIGGDQSMFLSALQSARGSEFDRLYARQQVLAHHAALVTVEVYAASGDDPNLRAVAADTSALIQSHSAMADQLAAKMEEGQARP</sequence>
<dbReference type="Pfam" id="PF13628">
    <property type="entry name" value="DUF4142"/>
    <property type="match status" value="1"/>
</dbReference>
<keyword evidence="1" id="KW-0732">Signal</keyword>
<dbReference type="EMBL" id="JAUQSZ010000003">
    <property type="protein sequence ID" value="MDO7841944.1"/>
    <property type="molecule type" value="Genomic_DNA"/>
</dbReference>
<dbReference type="InterPro" id="IPR012347">
    <property type="entry name" value="Ferritin-like"/>
</dbReference>
<feature type="chain" id="PRO_5045762443" evidence="1">
    <location>
        <begin position="24"/>
        <end position="177"/>
    </location>
</feature>
<feature type="signal peptide" evidence="1">
    <location>
        <begin position="1"/>
        <end position="23"/>
    </location>
</feature>
<name>A0ABT8ZWM1_9SPHN</name>
<evidence type="ECO:0000256" key="1">
    <source>
        <dbReference type="SAM" id="SignalP"/>
    </source>
</evidence>
<dbReference type="PANTHER" id="PTHR38593:SF1">
    <property type="entry name" value="BLR2558 PROTEIN"/>
    <property type="match status" value="1"/>
</dbReference>
<gene>
    <name evidence="3" type="ORF">Q5H94_06375</name>
</gene>
<dbReference type="PANTHER" id="PTHR38593">
    <property type="entry name" value="BLR2558 PROTEIN"/>
    <property type="match status" value="1"/>
</dbReference>
<reference evidence="3" key="1">
    <citation type="submission" date="2023-07" db="EMBL/GenBank/DDBJ databases">
        <authorList>
            <person name="Kim M.K."/>
        </authorList>
    </citation>
    <scope>NUCLEOTIDE SEQUENCE</scope>
    <source>
        <strain evidence="3">CA1-15</strain>
    </source>
</reference>
<dbReference type="InterPro" id="IPR025419">
    <property type="entry name" value="DUF4142"/>
</dbReference>
<dbReference type="RefSeq" id="WP_304560400.1">
    <property type="nucleotide sequence ID" value="NZ_JAUQSZ010000003.1"/>
</dbReference>
<protein>
    <submittedName>
        <fullName evidence="3">DUF4142 domain-containing protein</fullName>
    </submittedName>
</protein>
<comment type="caution">
    <text evidence="3">The sequence shown here is derived from an EMBL/GenBank/DDBJ whole genome shotgun (WGS) entry which is preliminary data.</text>
</comment>
<organism evidence="3 4">
    <name type="scientific">Sphingomonas immobilis</name>
    <dbReference type="NCBI Taxonomy" id="3063997"/>
    <lineage>
        <taxon>Bacteria</taxon>
        <taxon>Pseudomonadati</taxon>
        <taxon>Pseudomonadota</taxon>
        <taxon>Alphaproteobacteria</taxon>
        <taxon>Sphingomonadales</taxon>
        <taxon>Sphingomonadaceae</taxon>
        <taxon>Sphingomonas</taxon>
    </lineage>
</organism>
<keyword evidence="4" id="KW-1185">Reference proteome</keyword>
<evidence type="ECO:0000259" key="2">
    <source>
        <dbReference type="Pfam" id="PF13628"/>
    </source>
</evidence>
<proteinExistence type="predicted"/>